<dbReference type="RefSeq" id="WP_190603715.1">
    <property type="nucleotide sequence ID" value="NZ_CP021056.1"/>
</dbReference>
<dbReference type="Proteomes" id="UP000683511">
    <property type="component" value="Chromosome"/>
</dbReference>
<protein>
    <submittedName>
        <fullName evidence="1">Uncharacterized protein</fullName>
    </submittedName>
</protein>
<sequence length="69" mass="7667">MLAVSWSNIICLSSQLMSFIHQQSSGVYYQSGNGYDTSKSYDLAMRIPSHDNQAVIPQLLSNFQASKAH</sequence>
<name>A0A975T6M5_9NOST</name>
<dbReference type="EMBL" id="CP021056">
    <property type="protein sequence ID" value="QXE23178.1"/>
    <property type="molecule type" value="Genomic_DNA"/>
</dbReference>
<evidence type="ECO:0000313" key="1">
    <source>
        <dbReference type="EMBL" id="QXE23178.1"/>
    </source>
</evidence>
<gene>
    <name evidence="1" type="ORF">B6N60_01867</name>
</gene>
<dbReference type="AlphaFoldDB" id="A0A975T6M5"/>
<keyword evidence="2" id="KW-1185">Reference proteome</keyword>
<organism evidence="1 2">
    <name type="scientific">Richelia sinica FACHB-800</name>
    <dbReference type="NCBI Taxonomy" id="1357546"/>
    <lineage>
        <taxon>Bacteria</taxon>
        <taxon>Bacillati</taxon>
        <taxon>Cyanobacteriota</taxon>
        <taxon>Cyanophyceae</taxon>
        <taxon>Nostocales</taxon>
        <taxon>Nostocaceae</taxon>
        <taxon>Richelia</taxon>
    </lineage>
</organism>
<reference evidence="1" key="1">
    <citation type="submission" date="2017-04" db="EMBL/GenBank/DDBJ databases">
        <title>Genome deletions in a multicellular cyanobacterial endosymbiont for morphological adaptation in marine diatoms.</title>
        <authorList>
            <person name="Wang Y."/>
            <person name="Gao H."/>
            <person name="Li R."/>
            <person name="Xu X."/>
        </authorList>
    </citation>
    <scope>NUCLEOTIDE SEQUENCE</scope>
    <source>
        <strain evidence="1">FACHB 800</strain>
    </source>
</reference>
<evidence type="ECO:0000313" key="2">
    <source>
        <dbReference type="Proteomes" id="UP000683511"/>
    </source>
</evidence>
<dbReference type="KEGG" id="rsin:B6N60_01867"/>
<proteinExistence type="predicted"/>
<accession>A0A975T6M5</accession>